<keyword evidence="1" id="KW-1133">Transmembrane helix</keyword>
<gene>
    <name evidence="2" type="ORF">KHA93_00500</name>
</gene>
<sequence length="455" mass="51608">MEKLQRDIKSMVDNVAIPTDKLNKTVHTAISIVRKQKKHSLFNRQHVMVSIASIFVFVIVAILFATNYPKSPELAEGITSKQTTEYFSYDDSIFYAVGDDGLKRMAIEGRVKDLSLESEDQKIKVILKEGFLDSHQMALSYRVEFNDEVASTHDNTTIETELLVDGISNGNSGFGGMKTKEIREKGDIFHFETSNDFPTNPELEVRIHSINGVQGNWSFTFNLQKEKEYIKKSSLASKEDNSGNYLSVNNAYLTPSKLVLNTKTEITLNKAMPDNSFLFMSVVALGPDGNNYLSDPLRQYSNDSGASYDPITDNRTINEFLEISRGISTYSYKIVPFIATYKGEKVGEYGYKWNEITSPFNQGAILETDSLIKVAEIINNTDETVVYYEMEDLLPIFPKIIDRENDIMLEALSFKKDGKFIKVTYPKISNPETLELLMYDATYKVFKELEIGIDF</sequence>
<evidence type="ECO:0000256" key="1">
    <source>
        <dbReference type="SAM" id="Phobius"/>
    </source>
</evidence>
<evidence type="ECO:0000313" key="2">
    <source>
        <dbReference type="EMBL" id="MBS4198138.1"/>
    </source>
</evidence>
<dbReference type="Gene3D" id="2.60.40.1630">
    <property type="entry name" value="bacillus anthracis domain"/>
    <property type="match status" value="1"/>
</dbReference>
<name>A0A942YIB1_9BACI</name>
<evidence type="ECO:0000313" key="3">
    <source>
        <dbReference type="Proteomes" id="UP000682713"/>
    </source>
</evidence>
<dbReference type="EMBL" id="JAGYPJ010000001">
    <property type="protein sequence ID" value="MBS4198138.1"/>
    <property type="molecule type" value="Genomic_DNA"/>
</dbReference>
<organism evidence="2 3">
    <name type="scientific">Lederbergia citrisecunda</name>
    <dbReference type="NCBI Taxonomy" id="2833583"/>
    <lineage>
        <taxon>Bacteria</taxon>
        <taxon>Bacillati</taxon>
        <taxon>Bacillota</taxon>
        <taxon>Bacilli</taxon>
        <taxon>Bacillales</taxon>
        <taxon>Bacillaceae</taxon>
        <taxon>Lederbergia</taxon>
    </lineage>
</organism>
<keyword evidence="1" id="KW-0472">Membrane</keyword>
<protein>
    <submittedName>
        <fullName evidence="2">DUF4179 domain-containing protein</fullName>
    </submittedName>
</protein>
<comment type="caution">
    <text evidence="2">The sequence shown here is derived from an EMBL/GenBank/DDBJ whole genome shotgun (WGS) entry which is preliminary data.</text>
</comment>
<reference evidence="2 3" key="1">
    <citation type="submission" date="2021-05" db="EMBL/GenBank/DDBJ databases">
        <title>Novel Bacillus species.</title>
        <authorList>
            <person name="Liu G."/>
        </authorList>
    </citation>
    <scope>NUCLEOTIDE SEQUENCE [LARGE SCALE GENOMIC DNA]</scope>
    <source>
        <strain evidence="2 3">FJAT-49732</strain>
    </source>
</reference>
<dbReference type="AlphaFoldDB" id="A0A942YIB1"/>
<keyword evidence="3" id="KW-1185">Reference proteome</keyword>
<keyword evidence="1" id="KW-0812">Transmembrane</keyword>
<feature type="transmembrane region" description="Helical" evidence="1">
    <location>
        <begin position="47"/>
        <end position="65"/>
    </location>
</feature>
<dbReference type="RefSeq" id="WP_213108926.1">
    <property type="nucleotide sequence ID" value="NZ_JAGYPJ010000001.1"/>
</dbReference>
<dbReference type="Proteomes" id="UP000682713">
    <property type="component" value="Unassembled WGS sequence"/>
</dbReference>
<proteinExistence type="predicted"/>
<accession>A0A942YIB1</accession>